<keyword evidence="9 10" id="KW-0998">Cell outer membrane</keyword>
<evidence type="ECO:0000256" key="12">
    <source>
        <dbReference type="SAM" id="SignalP"/>
    </source>
</evidence>
<evidence type="ECO:0000256" key="7">
    <source>
        <dbReference type="ARBA" id="ARBA00023136"/>
    </source>
</evidence>
<dbReference type="Pfam" id="PF07715">
    <property type="entry name" value="Plug"/>
    <property type="match status" value="1"/>
</dbReference>
<dbReference type="PANTHER" id="PTHR30069">
    <property type="entry name" value="TONB-DEPENDENT OUTER MEMBRANE RECEPTOR"/>
    <property type="match status" value="1"/>
</dbReference>
<keyword evidence="2 10" id="KW-0813">Transport</keyword>
<keyword evidence="7 10" id="KW-0472">Membrane</keyword>
<dbReference type="OrthoDB" id="9762903at2"/>
<keyword evidence="8" id="KW-0675">Receptor</keyword>
<dbReference type="AlphaFoldDB" id="A0A271IXR2"/>
<feature type="chain" id="PRO_5013261494" description="TonB-dependent receptor" evidence="12">
    <location>
        <begin position="21"/>
        <end position="624"/>
    </location>
</feature>
<keyword evidence="6 11" id="KW-0798">TonB box</keyword>
<reference evidence="15 16" key="1">
    <citation type="submission" date="2016-11" db="EMBL/GenBank/DDBJ databases">
        <title>Study of marine rhodopsin-containing bacteria.</title>
        <authorList>
            <person name="Yoshizawa S."/>
            <person name="Kumagai Y."/>
            <person name="Kogure K."/>
        </authorList>
    </citation>
    <scope>NUCLEOTIDE SEQUENCE [LARGE SCALE GENOMIC DNA]</scope>
    <source>
        <strain evidence="15 16">SAORIC-28</strain>
    </source>
</reference>
<dbReference type="EMBL" id="MQWD01000001">
    <property type="protein sequence ID" value="PAP75594.1"/>
    <property type="molecule type" value="Genomic_DNA"/>
</dbReference>
<proteinExistence type="inferred from homology"/>
<dbReference type="SUPFAM" id="SSF56935">
    <property type="entry name" value="Porins"/>
    <property type="match status" value="1"/>
</dbReference>
<keyword evidence="5 12" id="KW-0732">Signal</keyword>
<comment type="similarity">
    <text evidence="10 11">Belongs to the TonB-dependent receptor family.</text>
</comment>
<dbReference type="PANTHER" id="PTHR30069:SF29">
    <property type="entry name" value="HEMOGLOBIN AND HEMOGLOBIN-HAPTOGLOBIN-BINDING PROTEIN 1-RELATED"/>
    <property type="match status" value="1"/>
</dbReference>
<dbReference type="Gene3D" id="2.170.130.10">
    <property type="entry name" value="TonB-dependent receptor, plug domain"/>
    <property type="match status" value="1"/>
</dbReference>
<evidence type="ECO:0000259" key="14">
    <source>
        <dbReference type="Pfam" id="PF07715"/>
    </source>
</evidence>
<evidence type="ECO:0000256" key="11">
    <source>
        <dbReference type="RuleBase" id="RU003357"/>
    </source>
</evidence>
<dbReference type="InterPro" id="IPR037066">
    <property type="entry name" value="Plug_dom_sf"/>
</dbReference>
<comment type="subcellular location">
    <subcellularLocation>
        <location evidence="1 10">Cell outer membrane</location>
        <topology evidence="1 10">Multi-pass membrane protein</topology>
    </subcellularLocation>
</comment>
<evidence type="ECO:0000256" key="6">
    <source>
        <dbReference type="ARBA" id="ARBA00023077"/>
    </source>
</evidence>
<keyword evidence="4 10" id="KW-0812">Transmembrane</keyword>
<gene>
    <name evidence="15" type="ORF">BSZ37_03655</name>
</gene>
<keyword evidence="16" id="KW-1185">Reference proteome</keyword>
<evidence type="ECO:0000256" key="9">
    <source>
        <dbReference type="ARBA" id="ARBA00023237"/>
    </source>
</evidence>
<feature type="signal peptide" evidence="12">
    <location>
        <begin position="1"/>
        <end position="20"/>
    </location>
</feature>
<dbReference type="GO" id="GO:0044718">
    <property type="term" value="P:siderophore transmembrane transport"/>
    <property type="evidence" value="ECO:0007669"/>
    <property type="project" value="TreeGrafter"/>
</dbReference>
<evidence type="ECO:0000256" key="8">
    <source>
        <dbReference type="ARBA" id="ARBA00023170"/>
    </source>
</evidence>
<evidence type="ECO:0000256" key="2">
    <source>
        <dbReference type="ARBA" id="ARBA00022448"/>
    </source>
</evidence>
<evidence type="ECO:0000256" key="5">
    <source>
        <dbReference type="ARBA" id="ARBA00022729"/>
    </source>
</evidence>
<dbReference type="Pfam" id="PF00593">
    <property type="entry name" value="TonB_dep_Rec_b-barrel"/>
    <property type="match status" value="1"/>
</dbReference>
<protein>
    <recommendedName>
        <fullName evidence="17">TonB-dependent receptor</fullName>
    </recommendedName>
</protein>
<dbReference type="Proteomes" id="UP000216339">
    <property type="component" value="Unassembled WGS sequence"/>
</dbReference>
<dbReference type="Gene3D" id="2.40.170.20">
    <property type="entry name" value="TonB-dependent receptor, beta-barrel domain"/>
    <property type="match status" value="1"/>
</dbReference>
<feature type="domain" description="TonB-dependent receptor-like beta-barrel" evidence="13">
    <location>
        <begin position="343"/>
        <end position="597"/>
    </location>
</feature>
<evidence type="ECO:0000313" key="16">
    <source>
        <dbReference type="Proteomes" id="UP000216339"/>
    </source>
</evidence>
<evidence type="ECO:0000256" key="1">
    <source>
        <dbReference type="ARBA" id="ARBA00004571"/>
    </source>
</evidence>
<evidence type="ECO:0000256" key="4">
    <source>
        <dbReference type="ARBA" id="ARBA00022692"/>
    </source>
</evidence>
<dbReference type="InterPro" id="IPR012910">
    <property type="entry name" value="Plug_dom"/>
</dbReference>
<dbReference type="GO" id="GO:0015344">
    <property type="term" value="F:siderophore uptake transmembrane transporter activity"/>
    <property type="evidence" value="ECO:0007669"/>
    <property type="project" value="TreeGrafter"/>
</dbReference>
<dbReference type="GO" id="GO:0009279">
    <property type="term" value="C:cell outer membrane"/>
    <property type="evidence" value="ECO:0007669"/>
    <property type="project" value="UniProtKB-SubCell"/>
</dbReference>
<dbReference type="PROSITE" id="PS52016">
    <property type="entry name" value="TONB_DEPENDENT_REC_3"/>
    <property type="match status" value="1"/>
</dbReference>
<organism evidence="15 16">
    <name type="scientific">Rubrivirga marina</name>
    <dbReference type="NCBI Taxonomy" id="1196024"/>
    <lineage>
        <taxon>Bacteria</taxon>
        <taxon>Pseudomonadati</taxon>
        <taxon>Rhodothermota</taxon>
        <taxon>Rhodothermia</taxon>
        <taxon>Rhodothermales</taxon>
        <taxon>Rubricoccaceae</taxon>
        <taxon>Rubrivirga</taxon>
    </lineage>
</organism>
<keyword evidence="3 10" id="KW-1134">Transmembrane beta strand</keyword>
<dbReference type="InterPro" id="IPR000531">
    <property type="entry name" value="Beta-barrel_TonB"/>
</dbReference>
<comment type="caution">
    <text evidence="15">The sequence shown here is derived from an EMBL/GenBank/DDBJ whole genome shotgun (WGS) entry which is preliminary data.</text>
</comment>
<name>A0A271IXR2_9BACT</name>
<sequence length="624" mass="64260">MRLRALLLLLAPLAAASQPAASDSTLGEVTVTAAREAVATREAPARVTVLDGEALQAAPDLAELLQARAPVHVRRYGPSGLSSLSIRGASAPQALVLLDGQPLTDPALGQIDLTLLPTALLEAVEVLSGPASGLYGSSALGGVVHLRPVTDGLRATTEVGAWGERRVSGLAGGQRGALAAVAAVEAGQSDGDYGVADLGRVGQPVVPRQGWDSRRATAYGALRAERGPTRGGLALWAADAERGLGGSPSDGALVGARQWDRQLRLSGHAAHDAPAVRLEATAHAQRAELRYASPFPAGDRADAIDETGRTTTAAFALRATNTRGAGTWTAEATGALGRASHPSLAETAEDRMLGLGLAGRHVLGAVVLFPALRADLHTPAGGEARLGLAPQLGANARLSPLVSLKASVARAFRMPTLNDRFWAPGGNPDLLPETAWSADLGAVVGGGRARIEATAFATTARDQIVWAPTGLGYWAPENVARTRTLGAEVSARAAHLVRLGGATALVDGGAVATVTDARDLDADAPVRYVPRWAAKAWGGLRVSGLRLGLDAQALGARPTTRGGTQPLPAHLVVGAHAAVARALGPAEVTLGLDLDNLLDARYEIVRSHVMPPRHARLRLTVRAR</sequence>
<dbReference type="InterPro" id="IPR039426">
    <property type="entry name" value="TonB-dep_rcpt-like"/>
</dbReference>
<evidence type="ECO:0000256" key="10">
    <source>
        <dbReference type="PROSITE-ProRule" id="PRU01360"/>
    </source>
</evidence>
<dbReference type="InterPro" id="IPR036942">
    <property type="entry name" value="Beta-barrel_TonB_sf"/>
</dbReference>
<evidence type="ECO:0000256" key="3">
    <source>
        <dbReference type="ARBA" id="ARBA00022452"/>
    </source>
</evidence>
<evidence type="ECO:0000259" key="13">
    <source>
        <dbReference type="Pfam" id="PF00593"/>
    </source>
</evidence>
<feature type="domain" description="TonB-dependent receptor plug" evidence="14">
    <location>
        <begin position="40"/>
        <end position="143"/>
    </location>
</feature>
<evidence type="ECO:0008006" key="17">
    <source>
        <dbReference type="Google" id="ProtNLM"/>
    </source>
</evidence>
<accession>A0A271IXR2</accession>
<evidence type="ECO:0000313" key="15">
    <source>
        <dbReference type="EMBL" id="PAP75594.1"/>
    </source>
</evidence>
<dbReference type="RefSeq" id="WP_095509235.1">
    <property type="nucleotide sequence ID" value="NZ_MQWD01000001.1"/>
</dbReference>